<dbReference type="AlphaFoldDB" id="G9P383"/>
<protein>
    <submittedName>
        <fullName evidence="2">Uncharacterized protein</fullName>
    </submittedName>
</protein>
<feature type="region of interest" description="Disordered" evidence="1">
    <location>
        <begin position="28"/>
        <end position="90"/>
    </location>
</feature>
<sequence>MSTAECLESVIQKPILRLGVRNRFVQDAKAPARAHSSDPSGHSTAFDAAPPTNLLLAPWGDVQRSPTSRPQGEARRPLGSRTGFQGLAGSVSHQIALTRRQWASGKA</sequence>
<evidence type="ECO:0000256" key="1">
    <source>
        <dbReference type="SAM" id="MobiDB-lite"/>
    </source>
</evidence>
<name>G9P383_HYPAI</name>
<evidence type="ECO:0000313" key="2">
    <source>
        <dbReference type="EMBL" id="EHK42845.1"/>
    </source>
</evidence>
<evidence type="ECO:0000313" key="3">
    <source>
        <dbReference type="Proteomes" id="UP000005426"/>
    </source>
</evidence>
<dbReference type="Proteomes" id="UP000005426">
    <property type="component" value="Unassembled WGS sequence"/>
</dbReference>
<gene>
    <name evidence="2" type="ORF">TRIATDRAFT_310431</name>
</gene>
<accession>G9P383</accession>
<reference evidence="2 3" key="1">
    <citation type="journal article" date="2011" name="Genome Biol.">
        <title>Comparative genome sequence analysis underscores mycoparasitism as the ancestral life style of Trichoderma.</title>
        <authorList>
            <person name="Kubicek C.P."/>
            <person name="Herrera-Estrella A."/>
            <person name="Seidl-Seiboth V."/>
            <person name="Martinez D.A."/>
            <person name="Druzhinina I.S."/>
            <person name="Thon M."/>
            <person name="Zeilinger S."/>
            <person name="Casas-Flores S."/>
            <person name="Horwitz B.A."/>
            <person name="Mukherjee P.K."/>
            <person name="Mukherjee M."/>
            <person name="Kredics L."/>
            <person name="Alcaraz L.D."/>
            <person name="Aerts A."/>
            <person name="Antal Z."/>
            <person name="Atanasova L."/>
            <person name="Cervantes-Badillo M.G."/>
            <person name="Challacombe J."/>
            <person name="Chertkov O."/>
            <person name="McCluskey K."/>
            <person name="Coulpier F."/>
            <person name="Deshpande N."/>
            <person name="von Doehren H."/>
            <person name="Ebbole D.J."/>
            <person name="Esquivel-Naranjo E.U."/>
            <person name="Fekete E."/>
            <person name="Flipphi M."/>
            <person name="Glaser F."/>
            <person name="Gomez-Rodriguez E.Y."/>
            <person name="Gruber S."/>
            <person name="Han C."/>
            <person name="Henrissat B."/>
            <person name="Hermosa R."/>
            <person name="Hernandez-Onate M."/>
            <person name="Karaffa L."/>
            <person name="Kosti I."/>
            <person name="Le Crom S."/>
            <person name="Lindquist E."/>
            <person name="Lucas S."/>
            <person name="Luebeck M."/>
            <person name="Luebeck P.S."/>
            <person name="Margeot A."/>
            <person name="Metz B."/>
            <person name="Misra M."/>
            <person name="Nevalainen H."/>
            <person name="Omann M."/>
            <person name="Packer N."/>
            <person name="Perrone G."/>
            <person name="Uresti-Rivera E.E."/>
            <person name="Salamov A."/>
            <person name="Schmoll M."/>
            <person name="Seiboth B."/>
            <person name="Shapiro H."/>
            <person name="Sukno S."/>
            <person name="Tamayo-Ramos J.A."/>
            <person name="Tisch D."/>
            <person name="Wiest A."/>
            <person name="Wilkinson H.H."/>
            <person name="Zhang M."/>
            <person name="Coutinho P.M."/>
            <person name="Kenerley C.M."/>
            <person name="Monte E."/>
            <person name="Baker S.E."/>
            <person name="Grigoriev I.V."/>
        </authorList>
    </citation>
    <scope>NUCLEOTIDE SEQUENCE [LARGE SCALE GENOMIC DNA]</scope>
    <source>
        <strain evidence="3">ATCC 20476 / IMI 206040</strain>
    </source>
</reference>
<proteinExistence type="predicted"/>
<organism evidence="2 3">
    <name type="scientific">Hypocrea atroviridis (strain ATCC 20476 / IMI 206040)</name>
    <name type="common">Trichoderma atroviride</name>
    <dbReference type="NCBI Taxonomy" id="452589"/>
    <lineage>
        <taxon>Eukaryota</taxon>
        <taxon>Fungi</taxon>
        <taxon>Dikarya</taxon>
        <taxon>Ascomycota</taxon>
        <taxon>Pezizomycotina</taxon>
        <taxon>Sordariomycetes</taxon>
        <taxon>Hypocreomycetidae</taxon>
        <taxon>Hypocreales</taxon>
        <taxon>Hypocreaceae</taxon>
        <taxon>Trichoderma</taxon>
    </lineage>
</organism>
<dbReference type="EMBL" id="ABDG02000026">
    <property type="protein sequence ID" value="EHK42845.1"/>
    <property type="molecule type" value="Genomic_DNA"/>
</dbReference>
<dbReference type="GeneID" id="25782834"/>
<dbReference type="KEGG" id="tatv:25782834"/>
<comment type="caution">
    <text evidence="2">The sequence shown here is derived from an EMBL/GenBank/DDBJ whole genome shotgun (WGS) entry which is preliminary data.</text>
</comment>
<keyword evidence="3" id="KW-1185">Reference proteome</keyword>
<dbReference type="HOGENOM" id="CLU_2210417_0_0_1"/>